<evidence type="ECO:0000256" key="1">
    <source>
        <dbReference type="SAM" id="Phobius"/>
    </source>
</evidence>
<name>A0A1G2NDG5_9BACT</name>
<organism evidence="3 4">
    <name type="scientific">Candidatus Taylorbacteria bacterium RIFCSPLOWO2_01_FULL_48_100</name>
    <dbReference type="NCBI Taxonomy" id="1802322"/>
    <lineage>
        <taxon>Bacteria</taxon>
        <taxon>Candidatus Tayloriibacteriota</taxon>
    </lineage>
</organism>
<feature type="domain" description="Fatty acid hydroxylase" evidence="2">
    <location>
        <begin position="8"/>
        <end position="162"/>
    </location>
</feature>
<evidence type="ECO:0000259" key="2">
    <source>
        <dbReference type="Pfam" id="PF04116"/>
    </source>
</evidence>
<keyword evidence="1" id="KW-0472">Membrane</keyword>
<dbReference type="EMBL" id="MHSA01000017">
    <property type="protein sequence ID" value="OHA34114.1"/>
    <property type="molecule type" value="Genomic_DNA"/>
</dbReference>
<dbReference type="AlphaFoldDB" id="A0A1G2NDG5"/>
<feature type="transmembrane region" description="Helical" evidence="1">
    <location>
        <begin position="6"/>
        <end position="25"/>
    </location>
</feature>
<dbReference type="GO" id="GO:0016491">
    <property type="term" value="F:oxidoreductase activity"/>
    <property type="evidence" value="ECO:0007669"/>
    <property type="project" value="InterPro"/>
</dbReference>
<gene>
    <name evidence="3" type="ORF">A2938_01460</name>
</gene>
<dbReference type="InterPro" id="IPR006694">
    <property type="entry name" value="Fatty_acid_hydroxylase"/>
</dbReference>
<keyword evidence="1" id="KW-1133">Transmembrane helix</keyword>
<sequence>MFFITALVLSIIYVSLVEWSLHRFVMHKPFLGFSYPFEAHAKKHHRIFRADDSYHLKREEDKRTIPMAWWNGPVLIFATTLTSIPVGLLIGRWSVVTIVGIVCAAYYCAYEYLHWCMHLPRKRLVERSGIFFRLNGHHLLHHRYMNRNFNVVLPLADALLGTLLLRSKVRFAQAAGPSLPDVQPLPR</sequence>
<evidence type="ECO:0000313" key="4">
    <source>
        <dbReference type="Proteomes" id="UP000177797"/>
    </source>
</evidence>
<dbReference type="GO" id="GO:0005506">
    <property type="term" value="F:iron ion binding"/>
    <property type="evidence" value="ECO:0007669"/>
    <property type="project" value="InterPro"/>
</dbReference>
<feature type="transmembrane region" description="Helical" evidence="1">
    <location>
        <begin position="67"/>
        <end position="87"/>
    </location>
</feature>
<evidence type="ECO:0000313" key="3">
    <source>
        <dbReference type="EMBL" id="OHA34114.1"/>
    </source>
</evidence>
<dbReference type="Proteomes" id="UP000177797">
    <property type="component" value="Unassembled WGS sequence"/>
</dbReference>
<reference evidence="3 4" key="1">
    <citation type="journal article" date="2016" name="Nat. Commun.">
        <title>Thousands of microbial genomes shed light on interconnected biogeochemical processes in an aquifer system.</title>
        <authorList>
            <person name="Anantharaman K."/>
            <person name="Brown C.T."/>
            <person name="Hug L.A."/>
            <person name="Sharon I."/>
            <person name="Castelle C.J."/>
            <person name="Probst A.J."/>
            <person name="Thomas B.C."/>
            <person name="Singh A."/>
            <person name="Wilkins M.J."/>
            <person name="Karaoz U."/>
            <person name="Brodie E.L."/>
            <person name="Williams K.H."/>
            <person name="Hubbard S.S."/>
            <person name="Banfield J.F."/>
        </authorList>
    </citation>
    <scope>NUCLEOTIDE SEQUENCE [LARGE SCALE GENOMIC DNA]</scope>
</reference>
<protein>
    <submittedName>
        <fullName evidence="3">Fatty acid hydroxylase</fullName>
    </submittedName>
</protein>
<dbReference type="GO" id="GO:0008610">
    <property type="term" value="P:lipid biosynthetic process"/>
    <property type="evidence" value="ECO:0007669"/>
    <property type="project" value="InterPro"/>
</dbReference>
<proteinExistence type="predicted"/>
<dbReference type="Pfam" id="PF04116">
    <property type="entry name" value="FA_hydroxylase"/>
    <property type="match status" value="1"/>
</dbReference>
<accession>A0A1G2NDG5</accession>
<comment type="caution">
    <text evidence="3">The sequence shown here is derived from an EMBL/GenBank/DDBJ whole genome shotgun (WGS) entry which is preliminary data.</text>
</comment>
<keyword evidence="1" id="KW-0812">Transmembrane</keyword>
<feature type="transmembrane region" description="Helical" evidence="1">
    <location>
        <begin position="93"/>
        <end position="113"/>
    </location>
</feature>